<dbReference type="PROSITE" id="PS50003">
    <property type="entry name" value="PH_DOMAIN"/>
    <property type="match status" value="1"/>
</dbReference>
<organism evidence="2 3">
    <name type="scientific">Tegillarca granosa</name>
    <name type="common">Malaysian cockle</name>
    <name type="synonym">Anadara granosa</name>
    <dbReference type="NCBI Taxonomy" id="220873"/>
    <lineage>
        <taxon>Eukaryota</taxon>
        <taxon>Metazoa</taxon>
        <taxon>Spiralia</taxon>
        <taxon>Lophotrochozoa</taxon>
        <taxon>Mollusca</taxon>
        <taxon>Bivalvia</taxon>
        <taxon>Autobranchia</taxon>
        <taxon>Pteriomorphia</taxon>
        <taxon>Arcoida</taxon>
        <taxon>Arcoidea</taxon>
        <taxon>Arcidae</taxon>
        <taxon>Tegillarca</taxon>
    </lineage>
</organism>
<dbReference type="InterPro" id="IPR001849">
    <property type="entry name" value="PH_domain"/>
</dbReference>
<accession>A0ABQ9EFH8</accession>
<dbReference type="EMBL" id="JARBDR010000918">
    <property type="protein sequence ID" value="KAJ8302190.1"/>
    <property type="molecule type" value="Genomic_DNA"/>
</dbReference>
<reference evidence="2 3" key="1">
    <citation type="submission" date="2022-12" db="EMBL/GenBank/DDBJ databases">
        <title>Chromosome-level genome of Tegillarca granosa.</title>
        <authorList>
            <person name="Kim J."/>
        </authorList>
    </citation>
    <scope>NUCLEOTIDE SEQUENCE [LARGE SCALE GENOMIC DNA]</scope>
    <source>
        <strain evidence="2">Teg-2019</strain>
        <tissue evidence="2">Adductor muscle</tissue>
    </source>
</reference>
<feature type="domain" description="PH" evidence="1">
    <location>
        <begin position="1"/>
        <end position="55"/>
    </location>
</feature>
<evidence type="ECO:0000259" key="1">
    <source>
        <dbReference type="PROSITE" id="PS50003"/>
    </source>
</evidence>
<keyword evidence="3" id="KW-1185">Reference proteome</keyword>
<comment type="caution">
    <text evidence="2">The sequence shown here is derived from an EMBL/GenBank/DDBJ whole genome shotgun (WGS) entry which is preliminary data.</text>
</comment>
<name>A0ABQ9EFH8_TEGGR</name>
<dbReference type="Proteomes" id="UP001217089">
    <property type="component" value="Unassembled WGS sequence"/>
</dbReference>
<dbReference type="SUPFAM" id="SSF50729">
    <property type="entry name" value="PH domain-like"/>
    <property type="match status" value="1"/>
</dbReference>
<protein>
    <recommendedName>
        <fullName evidence="1">PH domain-containing protein</fullName>
    </recommendedName>
</protein>
<evidence type="ECO:0000313" key="3">
    <source>
        <dbReference type="Proteomes" id="UP001217089"/>
    </source>
</evidence>
<evidence type="ECO:0000313" key="2">
    <source>
        <dbReference type="EMBL" id="KAJ8302190.1"/>
    </source>
</evidence>
<proteinExistence type="predicted"/>
<gene>
    <name evidence="2" type="ORF">KUTeg_021177</name>
</gene>
<sequence>MKKFMDGEIQNLKTGYLLKLEMFKILMPSGEELYFQAAGRQDRDGWAHAIGAVIRSLSVSKQVYQPSVPFQTCRANTNVSEIFGAIQDPDAGVELGNHVRNGAVHKNCFKVPALTVKLYINDRRISEKVGGLLKPFYVKIQLPWNIPEQLQPW</sequence>